<name>A0AAV4R0C0_9ARAC</name>
<organism evidence="1 2">
    <name type="scientific">Caerostris darwini</name>
    <dbReference type="NCBI Taxonomy" id="1538125"/>
    <lineage>
        <taxon>Eukaryota</taxon>
        <taxon>Metazoa</taxon>
        <taxon>Ecdysozoa</taxon>
        <taxon>Arthropoda</taxon>
        <taxon>Chelicerata</taxon>
        <taxon>Arachnida</taxon>
        <taxon>Araneae</taxon>
        <taxon>Araneomorphae</taxon>
        <taxon>Entelegynae</taxon>
        <taxon>Araneoidea</taxon>
        <taxon>Araneidae</taxon>
        <taxon>Caerostris</taxon>
    </lineage>
</organism>
<reference evidence="1 2" key="1">
    <citation type="submission" date="2021-06" db="EMBL/GenBank/DDBJ databases">
        <title>Caerostris darwini draft genome.</title>
        <authorList>
            <person name="Kono N."/>
            <person name="Arakawa K."/>
        </authorList>
    </citation>
    <scope>NUCLEOTIDE SEQUENCE [LARGE SCALE GENOMIC DNA]</scope>
</reference>
<comment type="caution">
    <text evidence="1">The sequence shown here is derived from an EMBL/GenBank/DDBJ whole genome shotgun (WGS) entry which is preliminary data.</text>
</comment>
<protein>
    <submittedName>
        <fullName evidence="1">Uncharacterized protein</fullName>
    </submittedName>
</protein>
<dbReference type="AlphaFoldDB" id="A0AAV4R0C0"/>
<evidence type="ECO:0000313" key="2">
    <source>
        <dbReference type="Proteomes" id="UP001054837"/>
    </source>
</evidence>
<accession>A0AAV4R0C0</accession>
<keyword evidence="2" id="KW-1185">Reference proteome</keyword>
<dbReference type="Proteomes" id="UP001054837">
    <property type="component" value="Unassembled WGS sequence"/>
</dbReference>
<dbReference type="EMBL" id="BPLQ01005282">
    <property type="protein sequence ID" value="GIY13737.1"/>
    <property type="molecule type" value="Genomic_DNA"/>
</dbReference>
<sequence>MTTSTSLIAEESKKQCSAMPEATGNLTFNQQRFLMMSQNGITLTVWRIVPITRSLIFGITAMTTSASLIAEESKKQCSAMSETTGNLTFNQQRFLMMSQNGITLTVWRIVPITRSLIFGITEEDTYPVQPFIDYPEVLLYGKGSSNRLESLFKPKTERC</sequence>
<evidence type="ECO:0000313" key="1">
    <source>
        <dbReference type="EMBL" id="GIY13737.1"/>
    </source>
</evidence>
<gene>
    <name evidence="1" type="ORF">CDAR_438111</name>
</gene>
<proteinExistence type="predicted"/>